<evidence type="ECO:0000313" key="1">
    <source>
        <dbReference type="EMBL" id="WGM03382.1"/>
    </source>
</evidence>
<accession>A0AA95K894</accession>
<sequence length="70" mass="7848">MTKQELTALNMAGFIKSQTLILLDKLNQLNLDDCADECEELHDMAEALYLVVAQTRSDNSDLKKKITGFS</sequence>
<name>A0AA95K894_9GAMM</name>
<dbReference type="RefSeq" id="WP_280626529.1">
    <property type="nucleotide sequence ID" value="NZ_CP123505.1"/>
</dbReference>
<dbReference type="Gene3D" id="1.10.287.230">
    <property type="match status" value="1"/>
</dbReference>
<protein>
    <submittedName>
        <fullName evidence="1">Rop family plasmid primer RNA-binding protein</fullName>
    </submittedName>
</protein>
<dbReference type="PIRSF" id="PIRSF003229">
    <property type="entry name" value="Rop_reg"/>
    <property type="match status" value="1"/>
</dbReference>
<reference evidence="1" key="1">
    <citation type="submission" date="2023-04" db="EMBL/GenBank/DDBJ databases">
        <title>Genome dynamics across the evolutionary transition to endosymbiosis.</title>
        <authorList>
            <person name="Siozios S."/>
            <person name="Nadal-Jimenez P."/>
            <person name="Azagi T."/>
            <person name="Sprong H."/>
            <person name="Frost C.L."/>
            <person name="Parratt S.R."/>
            <person name="Taylor G."/>
            <person name="Brettell L."/>
            <person name="Lew K.C."/>
            <person name="Croft L."/>
            <person name="King K.C."/>
            <person name="Brockhurst M.A."/>
            <person name="Hypsa V."/>
            <person name="Novakova E."/>
            <person name="Darby A.C."/>
            <person name="Hurst G.D.D."/>
        </authorList>
    </citation>
    <scope>NUCLEOTIDE SEQUENCE</scope>
    <source>
        <strain evidence="1">APv</strain>
        <plasmid evidence="1">paPv1</plasmid>
    </source>
</reference>
<organism evidence="1 2">
    <name type="scientific">Arsenophonus nasoniae</name>
    <name type="common">son-killer infecting Nasonia vitripennis</name>
    <dbReference type="NCBI Taxonomy" id="638"/>
    <lineage>
        <taxon>Bacteria</taxon>
        <taxon>Pseudomonadati</taxon>
        <taxon>Pseudomonadota</taxon>
        <taxon>Gammaproteobacteria</taxon>
        <taxon>Enterobacterales</taxon>
        <taxon>Morganellaceae</taxon>
        <taxon>Arsenophonus</taxon>
    </lineage>
</organism>
<geneLocation type="plasmid" evidence="1 2">
    <name>paPv1</name>
</geneLocation>
<dbReference type="Pfam" id="PF01815">
    <property type="entry name" value="Rop"/>
    <property type="match status" value="1"/>
</dbReference>
<dbReference type="Proteomes" id="UP001177595">
    <property type="component" value="Plasmid paPv1"/>
</dbReference>
<keyword evidence="1" id="KW-0614">Plasmid</keyword>
<dbReference type="AlphaFoldDB" id="A0AA95K894"/>
<evidence type="ECO:0000313" key="2">
    <source>
        <dbReference type="Proteomes" id="UP001177595"/>
    </source>
</evidence>
<dbReference type="PRINTS" id="PR00835">
    <property type="entry name" value="ROPREGULATRY"/>
</dbReference>
<dbReference type="InterPro" id="IPR000769">
    <property type="entry name" value="Regulatory_Rop"/>
</dbReference>
<dbReference type="EMBL" id="CP123505">
    <property type="protein sequence ID" value="WGM03382.1"/>
    <property type="molecule type" value="Genomic_DNA"/>
</dbReference>
<dbReference type="SUPFAM" id="SSF47380">
    <property type="entry name" value="ROP protein"/>
    <property type="match status" value="1"/>
</dbReference>
<gene>
    <name evidence="1" type="ORF">QE210_17755</name>
</gene>
<dbReference type="InterPro" id="IPR035962">
    <property type="entry name" value="Rop-like_sf"/>
</dbReference>
<proteinExistence type="predicted"/>